<dbReference type="EMBL" id="JAOPHQ010000001">
    <property type="protein sequence ID" value="KAK0156643.1"/>
    <property type="molecule type" value="Genomic_DNA"/>
</dbReference>
<evidence type="ECO:0000313" key="3">
    <source>
        <dbReference type="Proteomes" id="UP001174136"/>
    </source>
</evidence>
<organism evidence="2 3">
    <name type="scientific">Merluccius polli</name>
    <name type="common">Benguela hake</name>
    <name type="synonym">Merluccius cadenati</name>
    <dbReference type="NCBI Taxonomy" id="89951"/>
    <lineage>
        <taxon>Eukaryota</taxon>
        <taxon>Metazoa</taxon>
        <taxon>Chordata</taxon>
        <taxon>Craniata</taxon>
        <taxon>Vertebrata</taxon>
        <taxon>Euteleostomi</taxon>
        <taxon>Actinopterygii</taxon>
        <taxon>Neopterygii</taxon>
        <taxon>Teleostei</taxon>
        <taxon>Neoteleostei</taxon>
        <taxon>Acanthomorphata</taxon>
        <taxon>Zeiogadaria</taxon>
        <taxon>Gadariae</taxon>
        <taxon>Gadiformes</taxon>
        <taxon>Gadoidei</taxon>
        <taxon>Merlucciidae</taxon>
        <taxon>Merluccius</taxon>
    </lineage>
</organism>
<accession>A0AA47NCP8</accession>
<evidence type="ECO:0000256" key="1">
    <source>
        <dbReference type="SAM" id="MobiDB-lite"/>
    </source>
</evidence>
<proteinExistence type="predicted"/>
<protein>
    <submittedName>
        <fullName evidence="2">Uncharacterized protein</fullName>
    </submittedName>
</protein>
<gene>
    <name evidence="2" type="ORF">N1851_000119</name>
</gene>
<sequence length="364" mass="40238">MWDICHEIEPPVWLYGMWSPGFITRHPKSSPHCSIGAPHVTCDVNDMKPYRCCCLHYSNDDGLVDGTIGGITAIVICQCAVQTVVDYAISTICLPNQASLSCRLMICCIRVDQLPTVLEHLALPSCCEQDFQSLVLKAHVEVSRFAVLDTERVKNSFKAPSYLKELIVPYYPTRTLRSLNAGLLVVPIVSKSRTGARAFSYQAPLQWNQLPVVVREADTLSTFKKTFLFSSAALRRDRLWVGLEGFGGFPGPRTQYLAAPSSPLTGVGDGPPPGVTVDRDGLSSVRPNRVASFRAGIRLTYNWRKGSAAMSATHPTRLETRTKESTHARVRGSYETPRCNESDGRRAPAEVGSRPVYLFRSLFS</sequence>
<keyword evidence="3" id="KW-1185">Reference proteome</keyword>
<name>A0AA47NCP8_MERPO</name>
<feature type="region of interest" description="Disordered" evidence="1">
    <location>
        <begin position="319"/>
        <end position="350"/>
    </location>
</feature>
<dbReference type="AlphaFoldDB" id="A0AA47NCP8"/>
<comment type="caution">
    <text evidence="2">The sequence shown here is derived from an EMBL/GenBank/DDBJ whole genome shotgun (WGS) entry which is preliminary data.</text>
</comment>
<feature type="compositionally biased region" description="Basic and acidic residues" evidence="1">
    <location>
        <begin position="338"/>
        <end position="348"/>
    </location>
</feature>
<reference evidence="2" key="1">
    <citation type="journal article" date="2023" name="Front. Mar. Sci.">
        <title>A new Merluccius polli reference genome to investigate the effects of global change in West African waters.</title>
        <authorList>
            <person name="Mateo J.L."/>
            <person name="Blanco-Fernandez C."/>
            <person name="Garcia-Vazquez E."/>
            <person name="Machado-Schiaffino G."/>
        </authorList>
    </citation>
    <scope>NUCLEOTIDE SEQUENCE</scope>
    <source>
        <strain evidence="2">C29</strain>
        <tissue evidence="2">Fin</tissue>
    </source>
</reference>
<evidence type="ECO:0000313" key="2">
    <source>
        <dbReference type="EMBL" id="KAK0156643.1"/>
    </source>
</evidence>
<dbReference type="Proteomes" id="UP001174136">
    <property type="component" value="Unassembled WGS sequence"/>
</dbReference>